<dbReference type="CDD" id="cd01846">
    <property type="entry name" value="fatty_acyltransferase_like"/>
    <property type="match status" value="1"/>
</dbReference>
<dbReference type="InterPro" id="IPR036514">
    <property type="entry name" value="SGNH_hydro_sf"/>
</dbReference>
<gene>
    <name evidence="3" type="ORF">B0I35DRAFT_458508</name>
</gene>
<dbReference type="PANTHER" id="PTHR45648">
    <property type="entry name" value="GDSL LIPASE/ACYLHYDROLASE FAMILY PROTEIN (AFU_ORTHOLOGUE AFUA_4G14700)"/>
    <property type="match status" value="1"/>
</dbReference>
<name>A0A8K0SWU4_9HYPO</name>
<dbReference type="Pfam" id="PF00657">
    <property type="entry name" value="Lipase_GDSL"/>
    <property type="match status" value="1"/>
</dbReference>
<dbReference type="AlphaFoldDB" id="A0A8K0SWU4"/>
<sequence length="300" mass="33157">MTEPKWLVPLVAFLLIALPVVGLVLGFAVPALQGPQDTKHLFVFGDSYSTTGFSIHGDAPSVHNPLGNPHFPGYTTSGGRNWVGYLIDRVESARLLTYNFAVSAATTDSSIVHTWAESAVDDQVDLFVQHVSNNSWTPDKALAIIWVGINDLGHPYWDEVVPPIDRVITRYAELLEILYAQGLRHYSLLTVPPFYKAPRFVGEMAERVEMLRQDIRAYNNGVDGLFKEFKASHGDVVGQVFNTTPSFETALSDPARFGAADASCVSLDGANCLWHDNYHPAVTIHRLLAEDLMASDEFLR</sequence>
<organism evidence="3 4">
    <name type="scientific">Stachybotrys elegans</name>
    <dbReference type="NCBI Taxonomy" id="80388"/>
    <lineage>
        <taxon>Eukaryota</taxon>
        <taxon>Fungi</taxon>
        <taxon>Dikarya</taxon>
        <taxon>Ascomycota</taxon>
        <taxon>Pezizomycotina</taxon>
        <taxon>Sordariomycetes</taxon>
        <taxon>Hypocreomycetidae</taxon>
        <taxon>Hypocreales</taxon>
        <taxon>Stachybotryaceae</taxon>
        <taxon>Stachybotrys</taxon>
    </lineage>
</organism>
<dbReference type="PANTHER" id="PTHR45648:SF22">
    <property type="entry name" value="GDSL LIPASE_ACYLHYDROLASE FAMILY PROTEIN (AFU_ORTHOLOGUE AFUA_4G14700)"/>
    <property type="match status" value="1"/>
</dbReference>
<proteinExistence type="predicted"/>
<keyword evidence="4" id="KW-1185">Reference proteome</keyword>
<evidence type="ECO:0000313" key="3">
    <source>
        <dbReference type="EMBL" id="KAH7324852.1"/>
    </source>
</evidence>
<evidence type="ECO:0000313" key="4">
    <source>
        <dbReference type="Proteomes" id="UP000813444"/>
    </source>
</evidence>
<feature type="signal peptide" evidence="2">
    <location>
        <begin position="1"/>
        <end position="22"/>
    </location>
</feature>
<feature type="chain" id="PRO_5035448490" evidence="2">
    <location>
        <begin position="23"/>
        <end position="300"/>
    </location>
</feature>
<dbReference type="EMBL" id="JAGPNK010000003">
    <property type="protein sequence ID" value="KAH7324852.1"/>
    <property type="molecule type" value="Genomic_DNA"/>
</dbReference>
<keyword evidence="2" id="KW-0732">Signal</keyword>
<protein>
    <submittedName>
        <fullName evidence="3">GDSL-like Lipase/Acylhydrolase</fullName>
    </submittedName>
</protein>
<keyword evidence="1" id="KW-0378">Hydrolase</keyword>
<evidence type="ECO:0000256" key="2">
    <source>
        <dbReference type="SAM" id="SignalP"/>
    </source>
</evidence>
<dbReference type="InterPro" id="IPR001087">
    <property type="entry name" value="GDSL"/>
</dbReference>
<evidence type="ECO:0000256" key="1">
    <source>
        <dbReference type="ARBA" id="ARBA00022801"/>
    </source>
</evidence>
<reference evidence="3" key="1">
    <citation type="journal article" date="2021" name="Nat. Commun.">
        <title>Genetic determinants of endophytism in the Arabidopsis root mycobiome.</title>
        <authorList>
            <person name="Mesny F."/>
            <person name="Miyauchi S."/>
            <person name="Thiergart T."/>
            <person name="Pickel B."/>
            <person name="Atanasova L."/>
            <person name="Karlsson M."/>
            <person name="Huettel B."/>
            <person name="Barry K.W."/>
            <person name="Haridas S."/>
            <person name="Chen C."/>
            <person name="Bauer D."/>
            <person name="Andreopoulos W."/>
            <person name="Pangilinan J."/>
            <person name="LaButti K."/>
            <person name="Riley R."/>
            <person name="Lipzen A."/>
            <person name="Clum A."/>
            <person name="Drula E."/>
            <person name="Henrissat B."/>
            <person name="Kohler A."/>
            <person name="Grigoriev I.V."/>
            <person name="Martin F.M."/>
            <person name="Hacquard S."/>
        </authorList>
    </citation>
    <scope>NUCLEOTIDE SEQUENCE</scope>
    <source>
        <strain evidence="3">MPI-CAGE-CH-0235</strain>
    </source>
</reference>
<dbReference type="OrthoDB" id="1600564at2759"/>
<dbReference type="InterPro" id="IPR051058">
    <property type="entry name" value="GDSL_Est/Lipase"/>
</dbReference>
<dbReference type="Gene3D" id="3.40.50.1110">
    <property type="entry name" value="SGNH hydrolase"/>
    <property type="match status" value="1"/>
</dbReference>
<comment type="caution">
    <text evidence="3">The sequence shown here is derived from an EMBL/GenBank/DDBJ whole genome shotgun (WGS) entry which is preliminary data.</text>
</comment>
<accession>A0A8K0SWU4</accession>
<dbReference type="Proteomes" id="UP000813444">
    <property type="component" value="Unassembled WGS sequence"/>
</dbReference>
<dbReference type="GO" id="GO:0016788">
    <property type="term" value="F:hydrolase activity, acting on ester bonds"/>
    <property type="evidence" value="ECO:0007669"/>
    <property type="project" value="InterPro"/>
</dbReference>
<dbReference type="SUPFAM" id="SSF52266">
    <property type="entry name" value="SGNH hydrolase"/>
    <property type="match status" value="1"/>
</dbReference>